<comment type="caution">
    <text evidence="7">The sequence shown here is derived from an EMBL/GenBank/DDBJ whole genome shotgun (WGS) entry which is preliminary data.</text>
</comment>
<sequence length="169" mass="19590">MARQKVKLAFIVNDVARKATYKKRSKNVLKKVNELSTLCGIEACAIVYGPYEPEPEIWPSSPRGVQKVVSKFRTKPEFEQSKKKLSQDDYLKQRIVKGDDQLKKLRKENRENEMKMLMYEYLKGQIVLDNISMNDLNDLSWYIDHNLKDIGRILEAGYTDNGQGQIMTA</sequence>
<evidence type="ECO:0000259" key="6">
    <source>
        <dbReference type="PROSITE" id="PS50066"/>
    </source>
</evidence>
<comment type="subcellular location">
    <subcellularLocation>
        <location evidence="1">Nucleus</location>
    </subcellularLocation>
</comment>
<evidence type="ECO:0000256" key="3">
    <source>
        <dbReference type="ARBA" id="ARBA00023125"/>
    </source>
</evidence>
<keyword evidence="8" id="KW-1185">Reference proteome</keyword>
<dbReference type="FunFam" id="3.40.1810.10:FF:000018">
    <property type="entry name" value="agamous-like MADS-box protein AGL80"/>
    <property type="match status" value="1"/>
</dbReference>
<organism evidence="7 8">
    <name type="scientific">Trifolium medium</name>
    <dbReference type="NCBI Taxonomy" id="97028"/>
    <lineage>
        <taxon>Eukaryota</taxon>
        <taxon>Viridiplantae</taxon>
        <taxon>Streptophyta</taxon>
        <taxon>Embryophyta</taxon>
        <taxon>Tracheophyta</taxon>
        <taxon>Spermatophyta</taxon>
        <taxon>Magnoliopsida</taxon>
        <taxon>eudicotyledons</taxon>
        <taxon>Gunneridae</taxon>
        <taxon>Pentapetalae</taxon>
        <taxon>rosids</taxon>
        <taxon>fabids</taxon>
        <taxon>Fabales</taxon>
        <taxon>Fabaceae</taxon>
        <taxon>Papilionoideae</taxon>
        <taxon>50 kb inversion clade</taxon>
        <taxon>NPAAA clade</taxon>
        <taxon>Hologalegina</taxon>
        <taxon>IRL clade</taxon>
        <taxon>Trifolieae</taxon>
        <taxon>Trifolium</taxon>
    </lineage>
</organism>
<keyword evidence="4" id="KW-0804">Transcription</keyword>
<dbReference type="GO" id="GO:0000978">
    <property type="term" value="F:RNA polymerase II cis-regulatory region sequence-specific DNA binding"/>
    <property type="evidence" value="ECO:0007669"/>
    <property type="project" value="TreeGrafter"/>
</dbReference>
<feature type="domain" description="MADS-box" evidence="6">
    <location>
        <begin position="1"/>
        <end position="49"/>
    </location>
</feature>
<accession>A0A392QDP9</accession>
<dbReference type="GO" id="GO:0046983">
    <property type="term" value="F:protein dimerization activity"/>
    <property type="evidence" value="ECO:0007669"/>
    <property type="project" value="InterPro"/>
</dbReference>
<dbReference type="InterPro" id="IPR036879">
    <property type="entry name" value="TF_MADSbox_sf"/>
</dbReference>
<dbReference type="CDD" id="cd00266">
    <property type="entry name" value="MADS_SRF_like"/>
    <property type="match status" value="1"/>
</dbReference>
<dbReference type="PANTHER" id="PTHR11945">
    <property type="entry name" value="MADS BOX PROTEIN"/>
    <property type="match status" value="1"/>
</dbReference>
<dbReference type="PRINTS" id="PR00404">
    <property type="entry name" value="MADSDOMAIN"/>
</dbReference>
<keyword evidence="2" id="KW-0805">Transcription regulation</keyword>
<evidence type="ECO:0000256" key="5">
    <source>
        <dbReference type="ARBA" id="ARBA00023242"/>
    </source>
</evidence>
<reference evidence="7 8" key="1">
    <citation type="journal article" date="2018" name="Front. Plant Sci.">
        <title>Red Clover (Trifolium pratense) and Zigzag Clover (T. medium) - A Picture of Genomic Similarities and Differences.</title>
        <authorList>
            <person name="Dluhosova J."/>
            <person name="Istvanek J."/>
            <person name="Nedelnik J."/>
            <person name="Repkova J."/>
        </authorList>
    </citation>
    <scope>NUCLEOTIDE SEQUENCE [LARGE SCALE GENOMIC DNA]</scope>
    <source>
        <strain evidence="8">cv. 10/8</strain>
        <tissue evidence="7">Leaf</tissue>
    </source>
</reference>
<dbReference type="InterPro" id="IPR002100">
    <property type="entry name" value="TF_MADSbox"/>
</dbReference>
<dbReference type="Gene3D" id="3.40.1810.10">
    <property type="entry name" value="Transcription factor, MADS-box"/>
    <property type="match status" value="1"/>
</dbReference>
<evidence type="ECO:0000313" key="7">
    <source>
        <dbReference type="EMBL" id="MCI21395.1"/>
    </source>
</evidence>
<dbReference type="InterPro" id="IPR033897">
    <property type="entry name" value="SRF-like_MADS-box"/>
</dbReference>
<evidence type="ECO:0000313" key="8">
    <source>
        <dbReference type="Proteomes" id="UP000265520"/>
    </source>
</evidence>
<dbReference type="GO" id="GO:0000981">
    <property type="term" value="F:DNA-binding transcription factor activity, RNA polymerase II-specific"/>
    <property type="evidence" value="ECO:0007669"/>
    <property type="project" value="InterPro"/>
</dbReference>
<dbReference type="GO" id="GO:0005634">
    <property type="term" value="C:nucleus"/>
    <property type="evidence" value="ECO:0007669"/>
    <property type="project" value="UniProtKB-SubCell"/>
</dbReference>
<dbReference type="AlphaFoldDB" id="A0A392QDP9"/>
<dbReference type="PANTHER" id="PTHR11945:SF788">
    <property type="entry name" value="AGAMOUS-LIKE-34-RELATED"/>
    <property type="match status" value="1"/>
</dbReference>
<evidence type="ECO:0000256" key="1">
    <source>
        <dbReference type="ARBA" id="ARBA00004123"/>
    </source>
</evidence>
<dbReference type="Proteomes" id="UP000265520">
    <property type="component" value="Unassembled WGS sequence"/>
</dbReference>
<feature type="non-terminal residue" evidence="7">
    <location>
        <position position="169"/>
    </location>
</feature>
<proteinExistence type="predicted"/>
<keyword evidence="5" id="KW-0539">Nucleus</keyword>
<keyword evidence="3" id="KW-0238">DNA-binding</keyword>
<dbReference type="SMART" id="SM00432">
    <property type="entry name" value="MADS"/>
    <property type="match status" value="1"/>
</dbReference>
<dbReference type="SUPFAM" id="SSF55455">
    <property type="entry name" value="SRF-like"/>
    <property type="match status" value="1"/>
</dbReference>
<evidence type="ECO:0000256" key="4">
    <source>
        <dbReference type="ARBA" id="ARBA00023163"/>
    </source>
</evidence>
<evidence type="ECO:0000256" key="2">
    <source>
        <dbReference type="ARBA" id="ARBA00023015"/>
    </source>
</evidence>
<protein>
    <submittedName>
        <fullName evidence="7">Agamous-like MADS-box protein AGL80-like</fullName>
    </submittedName>
</protein>
<dbReference type="EMBL" id="LXQA010124637">
    <property type="protein sequence ID" value="MCI21395.1"/>
    <property type="molecule type" value="Genomic_DNA"/>
</dbReference>
<dbReference type="GO" id="GO:0045944">
    <property type="term" value="P:positive regulation of transcription by RNA polymerase II"/>
    <property type="evidence" value="ECO:0007669"/>
    <property type="project" value="InterPro"/>
</dbReference>
<dbReference type="PROSITE" id="PS50066">
    <property type="entry name" value="MADS_BOX_2"/>
    <property type="match status" value="1"/>
</dbReference>
<name>A0A392QDP9_9FABA</name>
<dbReference type="Pfam" id="PF00319">
    <property type="entry name" value="SRF-TF"/>
    <property type="match status" value="1"/>
</dbReference>